<name>A0ABW7FTJ1_9BURK</name>
<evidence type="ECO:0000313" key="1">
    <source>
        <dbReference type="EMBL" id="MFG6447646.1"/>
    </source>
</evidence>
<organism evidence="1 2">
    <name type="scientific">Roseateles rivi</name>
    <dbReference type="NCBI Taxonomy" id="3299028"/>
    <lineage>
        <taxon>Bacteria</taxon>
        <taxon>Pseudomonadati</taxon>
        <taxon>Pseudomonadota</taxon>
        <taxon>Betaproteobacteria</taxon>
        <taxon>Burkholderiales</taxon>
        <taxon>Sphaerotilaceae</taxon>
        <taxon>Roseateles</taxon>
    </lineage>
</organism>
<dbReference type="InterPro" id="IPR009776">
    <property type="entry name" value="Spore_0_M"/>
</dbReference>
<proteinExistence type="predicted"/>
<dbReference type="PANTHER" id="PTHR40053">
    <property type="entry name" value="SPORULATION-CONTROL PROTEIN SPO0M"/>
    <property type="match status" value="1"/>
</dbReference>
<gene>
    <name evidence="1" type="ORF">ACG0Z6_05245</name>
</gene>
<dbReference type="RefSeq" id="WP_394459171.1">
    <property type="nucleotide sequence ID" value="NZ_JBIGHZ010000002.1"/>
</dbReference>
<accession>A0ABW7FTJ1</accession>
<dbReference type="Pfam" id="PF07070">
    <property type="entry name" value="Spo0M"/>
    <property type="match status" value="1"/>
</dbReference>
<dbReference type="PANTHER" id="PTHR40053:SF1">
    <property type="entry name" value="SPORULATION-CONTROL PROTEIN SPO0M"/>
    <property type="match status" value="1"/>
</dbReference>
<reference evidence="1 2" key="1">
    <citation type="submission" date="2024-08" db="EMBL/GenBank/DDBJ databases">
        <authorList>
            <person name="Lu H."/>
        </authorList>
    </citation>
    <scope>NUCLEOTIDE SEQUENCE [LARGE SCALE GENOMIC DNA]</scope>
    <source>
        <strain evidence="1 2">BYS180W</strain>
    </source>
</reference>
<comment type="caution">
    <text evidence="1">The sequence shown here is derived from an EMBL/GenBank/DDBJ whole genome shotgun (WGS) entry which is preliminary data.</text>
</comment>
<keyword evidence="2" id="KW-1185">Reference proteome</keyword>
<dbReference type="EMBL" id="JBIGHZ010000002">
    <property type="protein sequence ID" value="MFG6447646.1"/>
    <property type="molecule type" value="Genomic_DNA"/>
</dbReference>
<dbReference type="Proteomes" id="UP001606099">
    <property type="component" value="Unassembled WGS sequence"/>
</dbReference>
<evidence type="ECO:0000313" key="2">
    <source>
        <dbReference type="Proteomes" id="UP001606099"/>
    </source>
</evidence>
<sequence length="255" mass="27843">MKKLFAAVGVGGAKVDTVLVSSRVRPGEVVRGEVRIQGGAVDQDIEKVDVLLMAEVEQEAGDHEVRAAHPLRRYQVAGRLHVRAGQTLALPFELLLPLETPVNNAQALTSPGFSGFGPQVRAAVWLHTDLAIASALDAKDRDFLDVLPLPQMERLIAAMAQLGFVHVSTDVEYGTAQCNGVASSVGCYQEFEFKPLQYGGGIKEVEITCIARAEGVHVLLEMDRRFRGDSYRSLVMGPDWAQRNWVAELQRVLQG</sequence>
<protein>
    <submittedName>
        <fullName evidence="1">Sporulation protein</fullName>
    </submittedName>
</protein>